<evidence type="ECO:0000256" key="1">
    <source>
        <dbReference type="ARBA" id="ARBA00022478"/>
    </source>
</evidence>
<keyword evidence="2" id="KW-0479">Metal-binding</keyword>
<sequence>MSRVAENTMPIPMRCMNCGNVLADLWRYYQRRTKELRGGNSATLLILDETKLPKTPEGQVLDELGLHRYCCRKELLTYRETY</sequence>
<dbReference type="GO" id="GO:0003677">
    <property type="term" value="F:DNA binding"/>
    <property type="evidence" value="ECO:0007669"/>
    <property type="project" value="InterPro"/>
</dbReference>
<reference evidence="5" key="1">
    <citation type="journal article" date="2020" name="Nature">
        <title>Giant virus diversity and host interactions through global metagenomics.</title>
        <authorList>
            <person name="Schulz F."/>
            <person name="Roux S."/>
            <person name="Paez-Espino D."/>
            <person name="Jungbluth S."/>
            <person name="Walsh D.A."/>
            <person name="Denef V.J."/>
            <person name="McMahon K.D."/>
            <person name="Konstantinidis K.T."/>
            <person name="Eloe-Fadrosh E.A."/>
            <person name="Kyrpides N.C."/>
            <person name="Woyke T."/>
        </authorList>
    </citation>
    <scope>NUCLEOTIDE SEQUENCE</scope>
    <source>
        <strain evidence="5">GVMAG-S-1101182-85</strain>
    </source>
</reference>
<protein>
    <submittedName>
        <fullName evidence="5">Uncharacterized protein</fullName>
    </submittedName>
</protein>
<dbReference type="PANTHER" id="PTHR23431">
    <property type="entry name" value="DNA-DIRECTED RNA POLYMERASES I, II, AND III SUBUNIT RPABC5 FAMILY MEMBER"/>
    <property type="match status" value="1"/>
</dbReference>
<dbReference type="GO" id="GO:0006351">
    <property type="term" value="P:DNA-templated transcription"/>
    <property type="evidence" value="ECO:0007669"/>
    <property type="project" value="InterPro"/>
</dbReference>
<evidence type="ECO:0000256" key="2">
    <source>
        <dbReference type="ARBA" id="ARBA00022723"/>
    </source>
</evidence>
<keyword evidence="3" id="KW-0862">Zinc</keyword>
<dbReference type="PANTHER" id="PTHR23431:SF3">
    <property type="entry name" value="DNA-DIRECTED RNA POLYMERASES I, II, AND III SUBUNIT RPABC5"/>
    <property type="match status" value="1"/>
</dbReference>
<dbReference type="InterPro" id="IPR000268">
    <property type="entry name" value="RPABC5/Rpb10"/>
</dbReference>
<keyword evidence="4" id="KW-0804">Transcription</keyword>
<dbReference type="InterPro" id="IPR023580">
    <property type="entry name" value="RNA_pol_su_RPB10"/>
</dbReference>
<dbReference type="AlphaFoldDB" id="A0A6C0KBX3"/>
<dbReference type="GO" id="GO:0008270">
    <property type="term" value="F:zinc ion binding"/>
    <property type="evidence" value="ECO:0007669"/>
    <property type="project" value="TreeGrafter"/>
</dbReference>
<dbReference type="Gene3D" id="1.10.10.60">
    <property type="entry name" value="Homeodomain-like"/>
    <property type="match status" value="1"/>
</dbReference>
<dbReference type="Pfam" id="PF01194">
    <property type="entry name" value="RNA_pol_N"/>
    <property type="match status" value="1"/>
</dbReference>
<evidence type="ECO:0000256" key="3">
    <source>
        <dbReference type="ARBA" id="ARBA00022833"/>
    </source>
</evidence>
<dbReference type="GO" id="GO:0003899">
    <property type="term" value="F:DNA-directed RNA polymerase activity"/>
    <property type="evidence" value="ECO:0007669"/>
    <property type="project" value="InterPro"/>
</dbReference>
<name>A0A6C0KBX3_9ZZZZ</name>
<keyword evidence="1" id="KW-0240">DNA-directed RNA polymerase</keyword>
<accession>A0A6C0KBX3</accession>
<dbReference type="SUPFAM" id="SSF46924">
    <property type="entry name" value="RNA polymerase subunit RPB10"/>
    <property type="match status" value="1"/>
</dbReference>
<evidence type="ECO:0000256" key="4">
    <source>
        <dbReference type="ARBA" id="ARBA00023163"/>
    </source>
</evidence>
<dbReference type="EMBL" id="MN740833">
    <property type="protein sequence ID" value="QHU14207.1"/>
    <property type="molecule type" value="Genomic_DNA"/>
</dbReference>
<evidence type="ECO:0000313" key="5">
    <source>
        <dbReference type="EMBL" id="QHU14207.1"/>
    </source>
</evidence>
<dbReference type="GO" id="GO:0000428">
    <property type="term" value="C:DNA-directed RNA polymerase complex"/>
    <property type="evidence" value="ECO:0007669"/>
    <property type="project" value="UniProtKB-KW"/>
</dbReference>
<organism evidence="5">
    <name type="scientific">viral metagenome</name>
    <dbReference type="NCBI Taxonomy" id="1070528"/>
    <lineage>
        <taxon>unclassified sequences</taxon>
        <taxon>metagenomes</taxon>
        <taxon>organismal metagenomes</taxon>
    </lineage>
</organism>
<proteinExistence type="predicted"/>